<comment type="caution">
    <text evidence="2">The sequence shown here is derived from an EMBL/GenBank/DDBJ whole genome shotgun (WGS) entry which is preliminary data.</text>
</comment>
<protein>
    <submittedName>
        <fullName evidence="2">Uncharacterized protein</fullName>
    </submittedName>
</protein>
<dbReference type="EMBL" id="JBBBZM010000343">
    <property type="protein sequence ID" value="KAL0630912.1"/>
    <property type="molecule type" value="Genomic_DNA"/>
</dbReference>
<feature type="region of interest" description="Disordered" evidence="1">
    <location>
        <begin position="176"/>
        <end position="208"/>
    </location>
</feature>
<accession>A0ABR3G597</accession>
<name>A0ABR3G597_9PEZI</name>
<reference evidence="2 3" key="1">
    <citation type="submission" date="2024-02" db="EMBL/GenBank/DDBJ databases">
        <title>Discinaceae phylogenomics.</title>
        <authorList>
            <person name="Dirks A.C."/>
            <person name="James T.Y."/>
        </authorList>
    </citation>
    <scope>NUCLEOTIDE SEQUENCE [LARGE SCALE GENOMIC DNA]</scope>
    <source>
        <strain evidence="2 3">ACD0624</strain>
    </source>
</reference>
<gene>
    <name evidence="2" type="ORF">Q9L58_010235</name>
</gene>
<keyword evidence="3" id="KW-1185">Reference proteome</keyword>
<evidence type="ECO:0000256" key="1">
    <source>
        <dbReference type="SAM" id="MobiDB-lite"/>
    </source>
</evidence>
<dbReference type="Proteomes" id="UP001447188">
    <property type="component" value="Unassembled WGS sequence"/>
</dbReference>
<evidence type="ECO:0000313" key="3">
    <source>
        <dbReference type="Proteomes" id="UP001447188"/>
    </source>
</evidence>
<sequence length="208" mass="23698">MFPDSLPNFVGEQYLNEDPRHPIHNSAINIQHLEAEDKYNYPYQVSKYPVHFPDTVATPRLVPRPLELLNKSEMREGEETDREMDWVALLLKTILQRKIALKNMSPTPLSPTKYHNDPALMEKVAKLTTKLNTVTSNSSNQILKSRLKLEESIRTILPSANNLQKGGPLIQLVNHNNPTTIPATGEGYQPNTAKTKTDNNNRETSFWK</sequence>
<proteinExistence type="predicted"/>
<evidence type="ECO:0000313" key="2">
    <source>
        <dbReference type="EMBL" id="KAL0630912.1"/>
    </source>
</evidence>
<organism evidence="2 3">
    <name type="scientific">Discina gigas</name>
    <dbReference type="NCBI Taxonomy" id="1032678"/>
    <lineage>
        <taxon>Eukaryota</taxon>
        <taxon>Fungi</taxon>
        <taxon>Dikarya</taxon>
        <taxon>Ascomycota</taxon>
        <taxon>Pezizomycotina</taxon>
        <taxon>Pezizomycetes</taxon>
        <taxon>Pezizales</taxon>
        <taxon>Discinaceae</taxon>
        <taxon>Discina</taxon>
    </lineage>
</organism>